<dbReference type="RefSeq" id="WP_187684722.1">
    <property type="nucleotide sequence ID" value="NZ_AP023396.1"/>
</dbReference>
<proteinExistence type="predicted"/>
<dbReference type="Proteomes" id="UP000516173">
    <property type="component" value="Chromosome"/>
</dbReference>
<dbReference type="GeneID" id="80350089"/>
<dbReference type="AlphaFoldDB" id="A0A7G1KRV6"/>
<keyword evidence="2" id="KW-1185">Reference proteome</keyword>
<reference evidence="1 2" key="1">
    <citation type="submission" date="2020-08" db="EMBL/GenBank/DDBJ databases">
        <title>Genome Sequencing of Nocardia wallacei strain FMUON74 and assembly.</title>
        <authorList>
            <person name="Toyokawa M."/>
            <person name="Uesaka K."/>
        </authorList>
    </citation>
    <scope>NUCLEOTIDE SEQUENCE [LARGE SCALE GENOMIC DNA]</scope>
    <source>
        <strain evidence="1 2">FMUON74</strain>
    </source>
</reference>
<evidence type="ECO:0000313" key="2">
    <source>
        <dbReference type="Proteomes" id="UP000516173"/>
    </source>
</evidence>
<gene>
    <name evidence="1" type="ORF">NWFMUON74_56540</name>
</gene>
<dbReference type="EMBL" id="AP023396">
    <property type="protein sequence ID" value="BCK57882.1"/>
    <property type="molecule type" value="Genomic_DNA"/>
</dbReference>
<dbReference type="KEGG" id="nwl:NWFMUON74_56540"/>
<accession>A0A7G1KRV6</accession>
<evidence type="ECO:0000313" key="1">
    <source>
        <dbReference type="EMBL" id="BCK57882.1"/>
    </source>
</evidence>
<sequence length="88" mass="9498">MSLSQYLVRVHCCGSRWLIEVPAVGRWTTADDKKAIADTARAMIAGVTEASTDAFRIDLAEGRVLGSTDEFAAGAARMQRWHMAAVAS</sequence>
<name>A0A7G1KRV6_9NOCA</name>
<protein>
    <submittedName>
        <fullName evidence="1">Uncharacterized protein</fullName>
    </submittedName>
</protein>
<organism evidence="1 2">
    <name type="scientific">Nocardia wallacei</name>
    <dbReference type="NCBI Taxonomy" id="480035"/>
    <lineage>
        <taxon>Bacteria</taxon>
        <taxon>Bacillati</taxon>
        <taxon>Actinomycetota</taxon>
        <taxon>Actinomycetes</taxon>
        <taxon>Mycobacteriales</taxon>
        <taxon>Nocardiaceae</taxon>
        <taxon>Nocardia</taxon>
    </lineage>
</organism>